<dbReference type="GO" id="GO:0005886">
    <property type="term" value="C:plasma membrane"/>
    <property type="evidence" value="ECO:0007669"/>
    <property type="project" value="TreeGrafter"/>
</dbReference>
<dbReference type="EMBL" id="CADCXW020000327">
    <property type="protein sequence ID" value="CAD1567654.1"/>
    <property type="molecule type" value="Genomic_DNA"/>
</dbReference>
<dbReference type="InterPro" id="IPR019372">
    <property type="entry name" value="LHFPL"/>
</dbReference>
<dbReference type="PANTHER" id="PTHR12489">
    <property type="entry name" value="LIPOMA HMGIC FUSION PARTNER-LIKE PROTEIN"/>
    <property type="match status" value="1"/>
</dbReference>
<reference evidence="6" key="1">
    <citation type="submission" date="2020-07" db="EMBL/GenBank/DDBJ databases">
        <authorList>
            <person name="Ferguson B K."/>
        </authorList>
    </citation>
    <scope>NUCLEOTIDE SEQUENCE</scope>
    <source>
        <strain evidence="6">L06</strain>
    </source>
</reference>
<accession>A0A6V7KVE4</accession>
<evidence type="ECO:0000256" key="5">
    <source>
        <dbReference type="SAM" id="Phobius"/>
    </source>
</evidence>
<comment type="subcellular location">
    <subcellularLocation>
        <location evidence="1">Membrane</location>
        <topology evidence="1">Multi-pass membrane protein</topology>
    </subcellularLocation>
</comment>
<evidence type="ECO:0000256" key="4">
    <source>
        <dbReference type="ARBA" id="ARBA00023136"/>
    </source>
</evidence>
<keyword evidence="3 5" id="KW-1133">Transmembrane helix</keyword>
<dbReference type="AlphaFoldDB" id="A0A6V7KVE4"/>
<sequence>MGSKIEYVESSHMYATNYIRNSKAIGVLWGIFTICYAIIGVVAFVTPEWIGDLEHENPGRFGLWSRCSYGANGILTQ</sequence>
<evidence type="ECO:0000256" key="3">
    <source>
        <dbReference type="ARBA" id="ARBA00022989"/>
    </source>
</evidence>
<protein>
    <submittedName>
        <fullName evidence="6">Uncharacterized protein</fullName>
    </submittedName>
</protein>
<gene>
    <name evidence="6" type="ORF">BBRV_LOCUS88909</name>
</gene>
<organism evidence="6">
    <name type="scientific">Bracon brevicornis</name>
    <dbReference type="NCBI Taxonomy" id="1563983"/>
    <lineage>
        <taxon>Eukaryota</taxon>
        <taxon>Metazoa</taxon>
        <taxon>Ecdysozoa</taxon>
        <taxon>Arthropoda</taxon>
        <taxon>Hexapoda</taxon>
        <taxon>Insecta</taxon>
        <taxon>Pterygota</taxon>
        <taxon>Neoptera</taxon>
        <taxon>Endopterygota</taxon>
        <taxon>Hymenoptera</taxon>
        <taxon>Apocrita</taxon>
        <taxon>Ichneumonoidea</taxon>
        <taxon>Braconidae</taxon>
        <taxon>Braconinae</taxon>
        <taxon>Bracon</taxon>
    </lineage>
</organism>
<proteinExistence type="predicted"/>
<evidence type="ECO:0000256" key="2">
    <source>
        <dbReference type="ARBA" id="ARBA00022692"/>
    </source>
</evidence>
<evidence type="ECO:0000313" key="6">
    <source>
        <dbReference type="EMBL" id="CAD1567654.1"/>
    </source>
</evidence>
<keyword evidence="2 5" id="KW-0812">Transmembrane</keyword>
<dbReference type="GO" id="GO:0007605">
    <property type="term" value="P:sensory perception of sound"/>
    <property type="evidence" value="ECO:0007669"/>
    <property type="project" value="TreeGrafter"/>
</dbReference>
<name>A0A6V7KVE4_9HYME</name>
<feature type="transmembrane region" description="Helical" evidence="5">
    <location>
        <begin position="24"/>
        <end position="45"/>
    </location>
</feature>
<evidence type="ECO:0000256" key="1">
    <source>
        <dbReference type="ARBA" id="ARBA00004141"/>
    </source>
</evidence>
<dbReference type="Pfam" id="PF10242">
    <property type="entry name" value="L_HMGIC_fpl"/>
    <property type="match status" value="1"/>
</dbReference>
<keyword evidence="4 5" id="KW-0472">Membrane</keyword>
<dbReference type="PANTHER" id="PTHR12489:SF1">
    <property type="entry name" value="LP10272P"/>
    <property type="match status" value="1"/>
</dbReference>